<dbReference type="Pfam" id="PF02518">
    <property type="entry name" value="HATPase_c"/>
    <property type="match status" value="1"/>
</dbReference>
<comment type="catalytic activity">
    <reaction evidence="1">
        <text>ATP + protein L-histidine = ADP + protein N-phospho-L-histidine.</text>
        <dbReference type="EC" id="2.7.13.3"/>
    </reaction>
</comment>
<protein>
    <recommendedName>
        <fullName evidence="2">histidine kinase</fullName>
        <ecNumber evidence="2">2.7.13.3</ecNumber>
    </recommendedName>
</protein>
<keyword evidence="4" id="KW-0902">Two-component regulatory system</keyword>
<keyword evidence="3 5" id="KW-0597">Phosphoprotein</keyword>
<keyword evidence="10" id="KW-1185">Reference proteome</keyword>
<accession>A0A243W6A7</accession>
<dbReference type="PROSITE" id="PS50109">
    <property type="entry name" value="HIS_KIN"/>
    <property type="match status" value="1"/>
</dbReference>
<dbReference type="InterPro" id="IPR011006">
    <property type="entry name" value="CheY-like_superfamily"/>
</dbReference>
<dbReference type="FunFam" id="3.30.565.10:FF:000010">
    <property type="entry name" value="Sensor histidine kinase RcsC"/>
    <property type="match status" value="1"/>
</dbReference>
<evidence type="ECO:0000256" key="6">
    <source>
        <dbReference type="SAM" id="Coils"/>
    </source>
</evidence>
<dbReference type="AlphaFoldDB" id="A0A243W6A7"/>
<dbReference type="InterPro" id="IPR013656">
    <property type="entry name" value="PAS_4"/>
</dbReference>
<dbReference type="EC" id="2.7.13.3" evidence="2"/>
<dbReference type="InterPro" id="IPR035965">
    <property type="entry name" value="PAS-like_dom_sf"/>
</dbReference>
<dbReference type="PRINTS" id="PR00344">
    <property type="entry name" value="BCTRLSENSOR"/>
</dbReference>
<dbReference type="Proteomes" id="UP000194873">
    <property type="component" value="Unassembled WGS sequence"/>
</dbReference>
<dbReference type="Pfam" id="PF08448">
    <property type="entry name" value="PAS_4"/>
    <property type="match status" value="1"/>
</dbReference>
<evidence type="ECO:0000256" key="4">
    <source>
        <dbReference type="ARBA" id="ARBA00023012"/>
    </source>
</evidence>
<dbReference type="InterPro" id="IPR003661">
    <property type="entry name" value="HisK_dim/P_dom"/>
</dbReference>
<reference evidence="9 10" key="1">
    <citation type="submission" date="2017-01" db="EMBL/GenBank/DDBJ databases">
        <title>A new Hymenobacter.</title>
        <authorList>
            <person name="Liang Y."/>
            <person name="Feng F."/>
        </authorList>
    </citation>
    <scope>NUCLEOTIDE SEQUENCE [LARGE SCALE GENOMIC DNA]</scope>
    <source>
        <strain evidence="9">MIMBbqt21</strain>
    </source>
</reference>
<dbReference type="PANTHER" id="PTHR45339:SF1">
    <property type="entry name" value="HYBRID SIGNAL TRANSDUCTION HISTIDINE KINASE J"/>
    <property type="match status" value="1"/>
</dbReference>
<dbReference type="SUPFAM" id="SSF47384">
    <property type="entry name" value="Homodimeric domain of signal transducing histidine kinase"/>
    <property type="match status" value="1"/>
</dbReference>
<dbReference type="Pfam" id="PF00072">
    <property type="entry name" value="Response_reg"/>
    <property type="match status" value="1"/>
</dbReference>
<name>A0A243W6A7_9BACT</name>
<evidence type="ECO:0000256" key="5">
    <source>
        <dbReference type="PROSITE-ProRule" id="PRU00169"/>
    </source>
</evidence>
<dbReference type="SMART" id="SM00388">
    <property type="entry name" value="HisKA"/>
    <property type="match status" value="1"/>
</dbReference>
<gene>
    <name evidence="9" type="ORF">BXP70_26260</name>
</gene>
<organism evidence="9 10">
    <name type="scientific">Hymenobacter crusticola</name>
    <dbReference type="NCBI Taxonomy" id="1770526"/>
    <lineage>
        <taxon>Bacteria</taxon>
        <taxon>Pseudomonadati</taxon>
        <taxon>Bacteroidota</taxon>
        <taxon>Cytophagia</taxon>
        <taxon>Cytophagales</taxon>
        <taxon>Hymenobacteraceae</taxon>
        <taxon>Hymenobacter</taxon>
    </lineage>
</organism>
<dbReference type="Gene3D" id="1.10.287.130">
    <property type="match status" value="1"/>
</dbReference>
<feature type="coiled-coil region" evidence="6">
    <location>
        <begin position="24"/>
        <end position="58"/>
    </location>
</feature>
<evidence type="ECO:0000259" key="7">
    <source>
        <dbReference type="PROSITE" id="PS50109"/>
    </source>
</evidence>
<dbReference type="EMBL" id="MTSE01000032">
    <property type="protein sequence ID" value="OUJ69491.1"/>
    <property type="molecule type" value="Genomic_DNA"/>
</dbReference>
<dbReference type="CDD" id="cd00082">
    <property type="entry name" value="HisKA"/>
    <property type="match status" value="1"/>
</dbReference>
<dbReference type="PROSITE" id="PS50110">
    <property type="entry name" value="RESPONSE_REGULATORY"/>
    <property type="match status" value="1"/>
</dbReference>
<evidence type="ECO:0000256" key="3">
    <source>
        <dbReference type="ARBA" id="ARBA00022553"/>
    </source>
</evidence>
<dbReference type="SUPFAM" id="SSF55785">
    <property type="entry name" value="PYP-like sensor domain (PAS domain)"/>
    <property type="match status" value="2"/>
</dbReference>
<dbReference type="Pfam" id="PF00512">
    <property type="entry name" value="HisKA"/>
    <property type="match status" value="1"/>
</dbReference>
<feature type="domain" description="Response regulatory" evidence="8">
    <location>
        <begin position="572"/>
        <end position="690"/>
    </location>
</feature>
<dbReference type="Gene3D" id="3.30.450.20">
    <property type="entry name" value="PAS domain"/>
    <property type="match status" value="2"/>
</dbReference>
<evidence type="ECO:0000313" key="9">
    <source>
        <dbReference type="EMBL" id="OUJ69491.1"/>
    </source>
</evidence>
<dbReference type="GO" id="GO:0000155">
    <property type="term" value="F:phosphorelay sensor kinase activity"/>
    <property type="evidence" value="ECO:0007669"/>
    <property type="project" value="InterPro"/>
</dbReference>
<evidence type="ECO:0000313" key="10">
    <source>
        <dbReference type="Proteomes" id="UP000194873"/>
    </source>
</evidence>
<dbReference type="SUPFAM" id="SSF55874">
    <property type="entry name" value="ATPase domain of HSP90 chaperone/DNA topoisomerase II/histidine kinase"/>
    <property type="match status" value="1"/>
</dbReference>
<dbReference type="PANTHER" id="PTHR45339">
    <property type="entry name" value="HYBRID SIGNAL TRANSDUCTION HISTIDINE KINASE J"/>
    <property type="match status" value="1"/>
</dbReference>
<dbReference type="SMART" id="SM00448">
    <property type="entry name" value="REC"/>
    <property type="match status" value="1"/>
</dbReference>
<dbReference type="SMART" id="SM00387">
    <property type="entry name" value="HATPase_c"/>
    <property type="match status" value="1"/>
</dbReference>
<sequence>MDTPLPNADPASWATRFAVEQTRRAHAEAALTAAEATSRVLEQQLAAATRQTHQLAEQKRFFETILAHLPKAVAVLDADFRYVFINPAAEPDPVIRQWLVGKTNLQACQRRHYPAHIAQQRQRAFNEARQQQREVTWEETLSQGSQPRQWLRRFRPVLHPDGALQFMIHSGLDITARHAAEQRQRQSEALMREQQAFTRLVMDTLPNKVYVAAVDGTVSFANAAYAAARQEAVPASGSETHGSEVPEPFRDVAAWDQQVRATQQPFQVEQTLAVLPAGTRYLQVDKRPLVRGNGAVEVLTIETDITALKVAQQAAEANACAKEVFLSRMSHEIRTPLNGVLGMATLLAKTELTSAQHEYLHTMQRAGQHLVALVNDVLDMAKITTQPLSFEEKPFDVAFTLQGAQQLMAALAEEKGLPLLLTAAPVADSHVLGDAYRLHQVLLNLLSNAIKFTEQGHLELGMDVVEDTRSTLTLRFWVTDTGIGIAPPHQQAIFEAFTQVSSAQDRLRGGGVGLGLAISQQVVRQMGGELEVRSALEQGSTFFFTLSFPRATVAPVPPVAEQITYPELRGLRVLLAEDNLVNQWLATVMLEHWGVQVDAVDNGPQALARLQEQAYDVAILDIQMPGLTGLEVTRAIRQHAVAARAQVPILALTANAFQADRESYLAAGMSACLTKPFVEAELCRLLGQLRRVPPAT</sequence>
<dbReference type="InterPro" id="IPR036890">
    <property type="entry name" value="HATPase_C_sf"/>
</dbReference>
<dbReference type="InterPro" id="IPR004358">
    <property type="entry name" value="Sig_transdc_His_kin-like_C"/>
</dbReference>
<dbReference type="Gene3D" id="3.40.50.2300">
    <property type="match status" value="1"/>
</dbReference>
<dbReference type="Gene3D" id="3.30.565.10">
    <property type="entry name" value="Histidine kinase-like ATPase, C-terminal domain"/>
    <property type="match status" value="1"/>
</dbReference>
<keyword evidence="6" id="KW-0175">Coiled coil</keyword>
<feature type="modified residue" description="4-aspartylphosphate" evidence="5">
    <location>
        <position position="621"/>
    </location>
</feature>
<dbReference type="InterPro" id="IPR036097">
    <property type="entry name" value="HisK_dim/P_sf"/>
</dbReference>
<proteinExistence type="predicted"/>
<feature type="domain" description="Histidine kinase" evidence="7">
    <location>
        <begin position="328"/>
        <end position="550"/>
    </location>
</feature>
<dbReference type="RefSeq" id="WP_179197853.1">
    <property type="nucleotide sequence ID" value="NZ_MTSE01000032.1"/>
</dbReference>
<evidence type="ECO:0000256" key="2">
    <source>
        <dbReference type="ARBA" id="ARBA00012438"/>
    </source>
</evidence>
<dbReference type="InterPro" id="IPR001789">
    <property type="entry name" value="Sig_transdc_resp-reg_receiver"/>
</dbReference>
<dbReference type="CDD" id="cd17546">
    <property type="entry name" value="REC_hyHK_CKI1_RcsC-like"/>
    <property type="match status" value="1"/>
</dbReference>
<dbReference type="InterPro" id="IPR005467">
    <property type="entry name" value="His_kinase_dom"/>
</dbReference>
<dbReference type="InterPro" id="IPR003594">
    <property type="entry name" value="HATPase_dom"/>
</dbReference>
<evidence type="ECO:0000256" key="1">
    <source>
        <dbReference type="ARBA" id="ARBA00000085"/>
    </source>
</evidence>
<evidence type="ECO:0000259" key="8">
    <source>
        <dbReference type="PROSITE" id="PS50110"/>
    </source>
</evidence>
<comment type="caution">
    <text evidence="9">The sequence shown here is derived from an EMBL/GenBank/DDBJ whole genome shotgun (WGS) entry which is preliminary data.</text>
</comment>
<dbReference type="SUPFAM" id="SSF52172">
    <property type="entry name" value="CheY-like"/>
    <property type="match status" value="1"/>
</dbReference>